<dbReference type="VEuPathDB" id="FungiDB:AeMF1_018469"/>
<name>A0A6G0WWJ0_9STRA</name>
<dbReference type="InterPro" id="IPR055392">
    <property type="entry name" value="BROMI_C"/>
</dbReference>
<keyword evidence="3" id="KW-1185">Reference proteome</keyword>
<feature type="domain" description="BROMI C-terminal Rab TBC-like" evidence="1">
    <location>
        <begin position="1082"/>
        <end position="1215"/>
    </location>
</feature>
<evidence type="ECO:0000313" key="3">
    <source>
        <dbReference type="Proteomes" id="UP000481153"/>
    </source>
</evidence>
<evidence type="ECO:0000259" key="1">
    <source>
        <dbReference type="Pfam" id="PF23440"/>
    </source>
</evidence>
<protein>
    <recommendedName>
        <fullName evidence="1">BROMI C-terminal Rab TBC-like domain-containing protein</fullName>
    </recommendedName>
</protein>
<evidence type="ECO:0000313" key="2">
    <source>
        <dbReference type="EMBL" id="KAF0731921.1"/>
    </source>
</evidence>
<accession>A0A6G0WWJ0</accession>
<comment type="caution">
    <text evidence="2">The sequence shown here is derived from an EMBL/GenBank/DDBJ whole genome shotgun (WGS) entry which is preliminary data.</text>
</comment>
<organism evidence="2 3">
    <name type="scientific">Aphanomyces euteiches</name>
    <dbReference type="NCBI Taxonomy" id="100861"/>
    <lineage>
        <taxon>Eukaryota</taxon>
        <taxon>Sar</taxon>
        <taxon>Stramenopiles</taxon>
        <taxon>Oomycota</taxon>
        <taxon>Saprolegniomycetes</taxon>
        <taxon>Saprolegniales</taxon>
        <taxon>Verrucalvaceae</taxon>
        <taxon>Aphanomyces</taxon>
    </lineage>
</organism>
<sequence length="1255" mass="143450">MDAVGIKQAIGLVFKQLPDKLTLHDGETMEVAVSRLKESMEVMCRENPLFWKLDLVARVKELLDENTTSCIERLVEREMAVDPTWMIHDSTLAANKSFQAVVDDLIADHPSAFLRVQRQIADKTTSEVRTLTSHLHKNAKSASDVKTFFHDSAKGLLAEATSRPKRRATQNDTEVLDLDKFVCDEWGDTEACAINGEGGPSMSTILTRLAHTTSTTTRVDALKLLHQTPIEYIIHAELFHTICTALIPPMFHPDTSQSALNLYWKLFHATEDITTQCTLYIELITTLFSLPHSLTSLRKQSVLANPVGQKAVLSFFRMLHELIQFLPREWIYAPNDLRSKVMLLTCQLFGEFGELFDTSEGNIAPHCILAWLDPTAQWFALWHRKSPLKEQWLHLVVDSGLLAQLVMRFVWSYESMESWRKLDNEQKAPAVLTHRRSGRAHAHPQPQNNQTYSGFMQRSFMQTAFMLLDLLPQARIQTAFPVVVKVPSKAPKHSGIVLNHELIADESSNNLIYRFVQETRHMTSDQNLNIAYDHFCLHLVLMCVLEGWIGDLWEKPMVPIIPPQEPHTWLHKVEELLLALKTETIYISLLEVVQELLDLLKEPPPTRPPQSTLSFRFPYSNLSTNLFDSKFLLVLFASQIAVRGEDPSQLSMHLTIFLLPLVVRVMAKAVRPTKTICTNIVQLMNGQWVSFELVSEVAKMSLSIQWFYLLNLSGIVPLLRTYLMNNPQNPDELVTILSQLCATSHGLLHFHDQLSNISLESLWANVFPRRPMSILCHLANVPQVCTAWLRSPTLQAAWRQAVEDLNSDIEGLDAVYGPSASCPYKLRPSLNELLALRRIYCTQYASTSLLDPHQIAPSSSDVNYQVVAMLNFQLSSTLRGAQQVQDIMGDRFPPCSCKASPFILDPPTWMYHMIRQCLASVGGSSEVCSISPMEIATNVIPLLQYPSEENVRMLHRHVQRVLVCIEESTNYLDFPRVAESFWETIACFDTQFQFSTPEATSWFGDIIWHVVVSGKSRLDLSQMNDTFDDDIPINQPVPDEALQWANHWTKIYATGIQNISDPPACSTRFPFLFQALGMEANDPFVWSCLMLLTHRRNDMEVLHFLRLVRRSSSSLYFWPERACTKFPKANVPMFRIAAAVEYILAAEFPHITVSLERQGCSVLSLLLRWHSQCFWNYLNWPEIMIYISLVCIHGVESEVYLLVVLLHHIQDQIRELEYEDLLRLRIPNFHWSSFRSLFAHLHKTYDVVVHEFVEV</sequence>
<dbReference type="Proteomes" id="UP000481153">
    <property type="component" value="Unassembled WGS sequence"/>
</dbReference>
<dbReference type="AlphaFoldDB" id="A0A6G0WWJ0"/>
<dbReference type="Pfam" id="PF23440">
    <property type="entry name" value="BROMI_C"/>
    <property type="match status" value="1"/>
</dbReference>
<gene>
    <name evidence="2" type="ORF">Ae201684_010874</name>
</gene>
<reference evidence="2 3" key="1">
    <citation type="submission" date="2019-07" db="EMBL/GenBank/DDBJ databases">
        <title>Genomics analysis of Aphanomyces spp. identifies a new class of oomycete effector associated with host adaptation.</title>
        <authorList>
            <person name="Gaulin E."/>
        </authorList>
    </citation>
    <scope>NUCLEOTIDE SEQUENCE [LARGE SCALE GENOMIC DNA]</scope>
    <source>
        <strain evidence="2 3">ATCC 201684</strain>
    </source>
</reference>
<dbReference type="EMBL" id="VJMJ01000138">
    <property type="protein sequence ID" value="KAF0731921.1"/>
    <property type="molecule type" value="Genomic_DNA"/>
</dbReference>
<proteinExistence type="predicted"/>